<dbReference type="AlphaFoldDB" id="A0A8T0DFY7"/>
<evidence type="ECO:0000313" key="3">
    <source>
        <dbReference type="Proteomes" id="UP000699462"/>
    </source>
</evidence>
<dbReference type="Proteomes" id="UP000699462">
    <property type="component" value="Unassembled WGS sequence"/>
</dbReference>
<dbReference type="OrthoDB" id="6274323at2759"/>
<reference evidence="2 3" key="1">
    <citation type="submission" date="2019-07" db="EMBL/GenBank/DDBJ databases">
        <title>Annotation for the trematode Paragonimus westermani.</title>
        <authorList>
            <person name="Choi Y.-J."/>
        </authorList>
    </citation>
    <scope>NUCLEOTIDE SEQUENCE [LARGE SCALE GENOMIC DNA]</scope>
    <source>
        <strain evidence="2">180907_Pwestermani</strain>
    </source>
</reference>
<organism evidence="2 3">
    <name type="scientific">Paragonimus westermani</name>
    <dbReference type="NCBI Taxonomy" id="34504"/>
    <lineage>
        <taxon>Eukaryota</taxon>
        <taxon>Metazoa</taxon>
        <taxon>Spiralia</taxon>
        <taxon>Lophotrochozoa</taxon>
        <taxon>Platyhelminthes</taxon>
        <taxon>Trematoda</taxon>
        <taxon>Digenea</taxon>
        <taxon>Plagiorchiida</taxon>
        <taxon>Troglotremata</taxon>
        <taxon>Troglotrematidae</taxon>
        <taxon>Paragonimus</taxon>
    </lineage>
</organism>
<dbReference type="InterPro" id="IPR016186">
    <property type="entry name" value="C-type_lectin-like/link_sf"/>
</dbReference>
<feature type="signal peptide" evidence="1">
    <location>
        <begin position="1"/>
        <end position="22"/>
    </location>
</feature>
<dbReference type="Gene3D" id="3.10.100.10">
    <property type="entry name" value="Mannose-Binding Protein A, subunit A"/>
    <property type="match status" value="1"/>
</dbReference>
<accession>A0A8T0DFY7</accession>
<feature type="chain" id="PRO_5035734591" description="C-type lectin domain-containing protein" evidence="1">
    <location>
        <begin position="23"/>
        <end position="191"/>
    </location>
</feature>
<evidence type="ECO:0000313" key="2">
    <source>
        <dbReference type="EMBL" id="KAF8566733.1"/>
    </source>
</evidence>
<proteinExistence type="predicted"/>
<keyword evidence="3" id="KW-1185">Reference proteome</keyword>
<dbReference type="EMBL" id="JTDF01004701">
    <property type="protein sequence ID" value="KAF8566733.1"/>
    <property type="molecule type" value="Genomic_DNA"/>
</dbReference>
<name>A0A8T0DFY7_9TREM</name>
<dbReference type="CDD" id="cd00037">
    <property type="entry name" value="CLECT"/>
    <property type="match status" value="1"/>
</dbReference>
<sequence length="191" mass="21505">MESWLALLGSVLFLCPIPLISGQPVQGFRMDTILQGSSVRHPSRDPVSCAVLIRLALGGAWIGKLGTGDVLCPPQVPDVCYWILADELLTRDEAFKRCAEQGLVLWLPESTKEEDIMKLIMLNKGFRRLNLRIEVVDRYTIGDMRNGTISHENFHSFPTFNPMGCFYLDLKSTYWVSGPCTEKHPVICSIY</sequence>
<gene>
    <name evidence="2" type="ORF">P879_07894</name>
</gene>
<protein>
    <recommendedName>
        <fullName evidence="4">C-type lectin domain-containing protein</fullName>
    </recommendedName>
</protein>
<dbReference type="InterPro" id="IPR016187">
    <property type="entry name" value="CTDL_fold"/>
</dbReference>
<comment type="caution">
    <text evidence="2">The sequence shown here is derived from an EMBL/GenBank/DDBJ whole genome shotgun (WGS) entry which is preliminary data.</text>
</comment>
<keyword evidence="1" id="KW-0732">Signal</keyword>
<evidence type="ECO:0008006" key="4">
    <source>
        <dbReference type="Google" id="ProtNLM"/>
    </source>
</evidence>
<dbReference type="SUPFAM" id="SSF56436">
    <property type="entry name" value="C-type lectin-like"/>
    <property type="match status" value="1"/>
</dbReference>
<evidence type="ECO:0000256" key="1">
    <source>
        <dbReference type="SAM" id="SignalP"/>
    </source>
</evidence>